<dbReference type="InterPro" id="IPR051907">
    <property type="entry name" value="DoxX-like_oxidoreductase"/>
</dbReference>
<name>A0A1Z4ES08_9MYCO</name>
<dbReference type="KEGG" id="mste:MSTE_00404"/>
<dbReference type="AlphaFoldDB" id="A0A1Z4ES08"/>
<keyword evidence="9" id="KW-1185">Reference proteome</keyword>
<dbReference type="Pfam" id="PF07681">
    <property type="entry name" value="DoxX"/>
    <property type="match status" value="1"/>
</dbReference>
<accession>A0A1Z4ES08</accession>
<evidence type="ECO:0000256" key="4">
    <source>
        <dbReference type="ARBA" id="ARBA00022692"/>
    </source>
</evidence>
<protein>
    <submittedName>
        <fullName evidence="8">Putative membrane protein</fullName>
    </submittedName>
</protein>
<dbReference type="OrthoDB" id="121744at2"/>
<comment type="subcellular location">
    <subcellularLocation>
        <location evidence="1">Cell membrane</location>
        <topology evidence="1">Multi-pass membrane protein</topology>
    </subcellularLocation>
</comment>
<proteinExistence type="inferred from homology"/>
<evidence type="ECO:0000256" key="2">
    <source>
        <dbReference type="ARBA" id="ARBA00006679"/>
    </source>
</evidence>
<dbReference type="PANTHER" id="PTHR33452:SF1">
    <property type="entry name" value="INNER MEMBRANE PROTEIN YPHA-RELATED"/>
    <property type="match status" value="1"/>
</dbReference>
<dbReference type="InterPro" id="IPR032808">
    <property type="entry name" value="DoxX"/>
</dbReference>
<keyword evidence="6 7" id="KW-0472">Membrane</keyword>
<evidence type="ECO:0000256" key="7">
    <source>
        <dbReference type="SAM" id="Phobius"/>
    </source>
</evidence>
<comment type="similarity">
    <text evidence="2">Belongs to the DoxX family.</text>
</comment>
<feature type="transmembrane region" description="Helical" evidence="7">
    <location>
        <begin position="131"/>
        <end position="150"/>
    </location>
</feature>
<evidence type="ECO:0000256" key="5">
    <source>
        <dbReference type="ARBA" id="ARBA00022989"/>
    </source>
</evidence>
<feature type="transmembrane region" description="Helical" evidence="7">
    <location>
        <begin position="62"/>
        <end position="83"/>
    </location>
</feature>
<keyword evidence="4 7" id="KW-0812">Transmembrane</keyword>
<sequence>MTASVIPGWLGRWCHTSAPAATVLIRFYVGAVFAGEGVLKFLRPDSLGVGRFTKAGIPAPEFFAALDGVVEIGCGVLLVVGLATRVAAAPMIVNMAGALLITKVPILWAGSALFKTEHGWWDFLHEARLDIAQLCGAVFLLLVGAGTWSLDHYLTTHTSPDPVTRRQIQGPEG</sequence>
<organism evidence="8 9">
    <name type="scientific">[Mycobacterium] stephanolepidis</name>
    <dbReference type="NCBI Taxonomy" id="1520670"/>
    <lineage>
        <taxon>Bacteria</taxon>
        <taxon>Bacillati</taxon>
        <taxon>Actinomycetota</taxon>
        <taxon>Actinomycetes</taxon>
        <taxon>Mycobacteriales</taxon>
        <taxon>Mycobacteriaceae</taxon>
        <taxon>Mycobacteroides</taxon>
    </lineage>
</organism>
<evidence type="ECO:0000256" key="6">
    <source>
        <dbReference type="ARBA" id="ARBA00023136"/>
    </source>
</evidence>
<feature type="transmembrane region" description="Helical" evidence="7">
    <location>
        <begin position="20"/>
        <end position="42"/>
    </location>
</feature>
<dbReference type="GO" id="GO:0005886">
    <property type="term" value="C:plasma membrane"/>
    <property type="evidence" value="ECO:0007669"/>
    <property type="project" value="UniProtKB-SubCell"/>
</dbReference>
<reference evidence="9" key="1">
    <citation type="journal article" date="2017" name="Genome Announc.">
        <title>Complete Genome Sequence of Mycobacterium stephanolepidis.</title>
        <authorList>
            <person name="Fukano H."/>
            <person name="Yoshida M."/>
            <person name="Katayama Y."/>
            <person name="Omatsu T."/>
            <person name="Mizutani T."/>
            <person name="Kurata O."/>
            <person name="Wada S."/>
            <person name="Hoshino Y."/>
        </authorList>
    </citation>
    <scope>NUCLEOTIDE SEQUENCE [LARGE SCALE GENOMIC DNA]</scope>
    <source>
        <strain evidence="9">NJB0901</strain>
    </source>
</reference>
<feature type="transmembrane region" description="Helical" evidence="7">
    <location>
        <begin position="89"/>
        <end position="110"/>
    </location>
</feature>
<keyword evidence="5 7" id="KW-1133">Transmembrane helix</keyword>
<dbReference type="RefSeq" id="WP_096498567.1">
    <property type="nucleotide sequence ID" value="NZ_AP018165.1"/>
</dbReference>
<evidence type="ECO:0000313" key="9">
    <source>
        <dbReference type="Proteomes" id="UP000217954"/>
    </source>
</evidence>
<gene>
    <name evidence="8" type="ORF">MSTE_00404</name>
</gene>
<dbReference type="Proteomes" id="UP000217954">
    <property type="component" value="Chromosome"/>
</dbReference>
<reference evidence="8 9" key="2">
    <citation type="journal article" date="2017" name="Int. J. Syst. Evol. Microbiol.">
        <title>Mycobacterium stephanolepidis sp. nov., a rapidly growing species related to Mycobacterium chelonae, isolated from marine teleost fish, Stephanolepis cirrhifer.</title>
        <authorList>
            <person name="Fukano H."/>
            <person name="Wada S."/>
            <person name="Kurata O."/>
            <person name="Katayama K."/>
            <person name="Fujiwara N."/>
            <person name="Hoshino Y."/>
        </authorList>
    </citation>
    <scope>NUCLEOTIDE SEQUENCE [LARGE SCALE GENOMIC DNA]</scope>
    <source>
        <strain evidence="8 9">NJB0901</strain>
    </source>
</reference>
<evidence type="ECO:0000256" key="1">
    <source>
        <dbReference type="ARBA" id="ARBA00004651"/>
    </source>
</evidence>
<dbReference type="EMBL" id="AP018165">
    <property type="protein sequence ID" value="BAX95747.1"/>
    <property type="molecule type" value="Genomic_DNA"/>
</dbReference>
<dbReference type="PANTHER" id="PTHR33452">
    <property type="entry name" value="OXIDOREDUCTASE CATD-RELATED"/>
    <property type="match status" value="1"/>
</dbReference>
<keyword evidence="3" id="KW-1003">Cell membrane</keyword>
<evidence type="ECO:0000256" key="3">
    <source>
        <dbReference type="ARBA" id="ARBA00022475"/>
    </source>
</evidence>
<evidence type="ECO:0000313" key="8">
    <source>
        <dbReference type="EMBL" id="BAX95747.1"/>
    </source>
</evidence>